<dbReference type="InterPro" id="IPR036412">
    <property type="entry name" value="HAD-like_sf"/>
</dbReference>
<reference evidence="1 2" key="1">
    <citation type="journal article" date="2016" name="Nat. Commun.">
        <title>Thousands of microbial genomes shed light on interconnected biogeochemical processes in an aquifer system.</title>
        <authorList>
            <person name="Anantharaman K."/>
            <person name="Brown C.T."/>
            <person name="Hug L.A."/>
            <person name="Sharon I."/>
            <person name="Castelle C.J."/>
            <person name="Probst A.J."/>
            <person name="Thomas B.C."/>
            <person name="Singh A."/>
            <person name="Wilkins M.J."/>
            <person name="Karaoz U."/>
            <person name="Brodie E.L."/>
            <person name="Williams K.H."/>
            <person name="Hubbard S.S."/>
            <person name="Banfield J.F."/>
        </authorList>
    </citation>
    <scope>NUCLEOTIDE SEQUENCE [LARGE SCALE GENOMIC DNA]</scope>
</reference>
<evidence type="ECO:0000313" key="1">
    <source>
        <dbReference type="EMBL" id="OGE29275.1"/>
    </source>
</evidence>
<dbReference type="AlphaFoldDB" id="A0A1F5JKY2"/>
<proteinExistence type="predicted"/>
<dbReference type="EMBL" id="MFCP01000008">
    <property type="protein sequence ID" value="OGE29275.1"/>
    <property type="molecule type" value="Genomic_DNA"/>
</dbReference>
<comment type="caution">
    <text evidence="1">The sequence shown here is derived from an EMBL/GenBank/DDBJ whole genome shotgun (WGS) entry which is preliminary data.</text>
</comment>
<evidence type="ECO:0008006" key="3">
    <source>
        <dbReference type="Google" id="ProtNLM"/>
    </source>
</evidence>
<gene>
    <name evidence="1" type="ORF">A2867_05335</name>
</gene>
<protein>
    <recommendedName>
        <fullName evidence="3">FCP1 homology domain-containing protein</fullName>
    </recommendedName>
</protein>
<dbReference type="Proteomes" id="UP000177555">
    <property type="component" value="Unassembled WGS sequence"/>
</dbReference>
<organism evidence="1 2">
    <name type="scientific">Candidatus Daviesbacteria bacterium RIFCSPHIGHO2_01_FULL_40_11</name>
    <dbReference type="NCBI Taxonomy" id="1797762"/>
    <lineage>
        <taxon>Bacteria</taxon>
        <taxon>Candidatus Daviesiibacteriota</taxon>
    </lineage>
</organism>
<evidence type="ECO:0000313" key="2">
    <source>
        <dbReference type="Proteomes" id="UP000177555"/>
    </source>
</evidence>
<dbReference type="Gene3D" id="3.40.50.1000">
    <property type="entry name" value="HAD superfamily/HAD-like"/>
    <property type="match status" value="1"/>
</dbReference>
<dbReference type="InterPro" id="IPR023214">
    <property type="entry name" value="HAD_sf"/>
</dbReference>
<name>A0A1F5JKY2_9BACT</name>
<dbReference type="SUPFAM" id="SSF56784">
    <property type="entry name" value="HAD-like"/>
    <property type="match status" value="1"/>
</dbReference>
<sequence length="205" mass="23134">MSTPLVEIPANVAVDADETLVQFRQGVVDYAWAKLKREYTADQIYPDPYQNGDDELARIIEDFLDQPDEVEQLKPYLGAALGLHILREEGYVSHLISSRRASVLQKATDYWVDINGLRPYLPGIHLSDGWFGPKFKVDKAKELKVVAAFDDDDFIARSYASSGIPVFRICNSNRHRLMLVAGIPLITQHPSFLEAVRAFISKQTL</sequence>
<accession>A0A1F5JKY2</accession>